<dbReference type="PANTHER" id="PTHR30313:SF2">
    <property type="entry name" value="DNA PRIMASE"/>
    <property type="match status" value="1"/>
</dbReference>
<dbReference type="InterPro" id="IPR034151">
    <property type="entry name" value="TOPRIM_DnaG_bac"/>
</dbReference>
<dbReference type="GO" id="GO:0003677">
    <property type="term" value="F:DNA binding"/>
    <property type="evidence" value="ECO:0007669"/>
    <property type="project" value="UniProtKB-KW"/>
</dbReference>
<dbReference type="Gene3D" id="3.90.980.10">
    <property type="entry name" value="DNA primase, catalytic core, N-terminal domain"/>
    <property type="match status" value="1"/>
</dbReference>
<evidence type="ECO:0000256" key="3">
    <source>
        <dbReference type="ARBA" id="ARBA00022679"/>
    </source>
</evidence>
<dbReference type="GO" id="GO:1990077">
    <property type="term" value="C:primosome complex"/>
    <property type="evidence" value="ECO:0007669"/>
    <property type="project" value="UniProtKB-KW"/>
</dbReference>
<dbReference type="HAMAP" id="MF_00974">
    <property type="entry name" value="DNA_primase_DnaG"/>
    <property type="match status" value="1"/>
</dbReference>
<dbReference type="InterPro" id="IPR016136">
    <property type="entry name" value="DNA_helicase_N/primase_C"/>
</dbReference>
<dbReference type="Pfam" id="PF01807">
    <property type="entry name" value="Zn_ribbon_DnaG"/>
    <property type="match status" value="1"/>
</dbReference>
<comment type="catalytic activity">
    <reaction evidence="12">
        <text>ssDNA + n NTP = ssDNA/pppN(pN)n-1 hybrid + (n-1) diphosphate.</text>
        <dbReference type="EC" id="2.7.7.101"/>
    </reaction>
</comment>
<dbReference type="SUPFAM" id="SSF56731">
    <property type="entry name" value="DNA primase core"/>
    <property type="match status" value="1"/>
</dbReference>
<comment type="domain">
    <text evidence="12">Contains an N-terminal zinc-binding domain, a central core domain that contains the primase activity, and a C-terminal DnaB-binding domain.</text>
</comment>
<dbReference type="GO" id="GO:0008270">
    <property type="term" value="F:zinc ion binding"/>
    <property type="evidence" value="ECO:0007669"/>
    <property type="project" value="UniProtKB-UniRule"/>
</dbReference>
<keyword evidence="5 12" id="KW-0235">DNA replication</keyword>
<evidence type="ECO:0000256" key="5">
    <source>
        <dbReference type="ARBA" id="ARBA00022705"/>
    </source>
</evidence>
<dbReference type="SUPFAM" id="SSF57783">
    <property type="entry name" value="Zinc beta-ribbon"/>
    <property type="match status" value="1"/>
</dbReference>
<dbReference type="Pfam" id="PF10410">
    <property type="entry name" value="DnaB_bind"/>
    <property type="match status" value="1"/>
</dbReference>
<dbReference type="InterPro" id="IPR002694">
    <property type="entry name" value="Znf_CHC2"/>
</dbReference>
<feature type="domain" description="Toprim" evidence="16">
    <location>
        <begin position="251"/>
        <end position="332"/>
    </location>
</feature>
<dbReference type="Proteomes" id="UP000196560">
    <property type="component" value="Unassembled WGS sequence"/>
</dbReference>
<evidence type="ECO:0000256" key="13">
    <source>
        <dbReference type="PIRNR" id="PIRNR002811"/>
    </source>
</evidence>
<dbReference type="InterPro" id="IPR050219">
    <property type="entry name" value="DnaG_primase"/>
</dbReference>
<evidence type="ECO:0000259" key="16">
    <source>
        <dbReference type="PROSITE" id="PS50880"/>
    </source>
</evidence>
<evidence type="ECO:0000256" key="8">
    <source>
        <dbReference type="ARBA" id="ARBA00022833"/>
    </source>
</evidence>
<dbReference type="InterPro" id="IPR019475">
    <property type="entry name" value="DNA_primase_DnaB-bd"/>
</dbReference>
<organism evidence="17 18">
    <name type="scientific">Enorma massiliensis</name>
    <dbReference type="NCBI Taxonomy" id="1472761"/>
    <lineage>
        <taxon>Bacteria</taxon>
        <taxon>Bacillati</taxon>
        <taxon>Actinomycetota</taxon>
        <taxon>Coriobacteriia</taxon>
        <taxon>Coriobacteriales</taxon>
        <taxon>Coriobacteriaceae</taxon>
        <taxon>Enorma</taxon>
    </lineage>
</organism>
<evidence type="ECO:0000256" key="14">
    <source>
        <dbReference type="PIRSR" id="PIRSR002811-1"/>
    </source>
</evidence>
<evidence type="ECO:0000256" key="4">
    <source>
        <dbReference type="ARBA" id="ARBA00022695"/>
    </source>
</evidence>
<comment type="function">
    <text evidence="12 13">RNA polymerase that catalyzes the synthesis of short RNA molecules used as primers for DNA polymerase during DNA replication.</text>
</comment>
<evidence type="ECO:0000256" key="9">
    <source>
        <dbReference type="ARBA" id="ARBA00022842"/>
    </source>
</evidence>
<dbReference type="SMART" id="SM00493">
    <property type="entry name" value="TOPRIM"/>
    <property type="match status" value="1"/>
</dbReference>
<evidence type="ECO:0000256" key="2">
    <source>
        <dbReference type="ARBA" id="ARBA00022515"/>
    </source>
</evidence>
<comment type="caution">
    <text evidence="17">The sequence shown here is derived from an EMBL/GenBank/DDBJ whole genome shotgun (WGS) entry which is preliminary data.</text>
</comment>
<evidence type="ECO:0000256" key="10">
    <source>
        <dbReference type="ARBA" id="ARBA00023125"/>
    </source>
</evidence>
<keyword evidence="6 12" id="KW-0479">Metal-binding</keyword>
<evidence type="ECO:0000256" key="15">
    <source>
        <dbReference type="SAM" id="MobiDB-lite"/>
    </source>
</evidence>
<dbReference type="RefSeq" id="WP_087185633.1">
    <property type="nucleotide sequence ID" value="NZ_DBFZFG010000031.1"/>
</dbReference>
<evidence type="ECO:0000313" key="18">
    <source>
        <dbReference type="Proteomes" id="UP000196560"/>
    </source>
</evidence>
<proteinExistence type="inferred from homology"/>
<evidence type="ECO:0000256" key="6">
    <source>
        <dbReference type="ARBA" id="ARBA00022723"/>
    </source>
</evidence>
<dbReference type="InterPro" id="IPR013264">
    <property type="entry name" value="DNAG_N"/>
</dbReference>
<dbReference type="InterPro" id="IPR006295">
    <property type="entry name" value="DNA_primase_DnaG"/>
</dbReference>
<keyword evidence="9" id="KW-0460">Magnesium</keyword>
<dbReference type="Pfam" id="PF13155">
    <property type="entry name" value="Toprim_2"/>
    <property type="match status" value="1"/>
</dbReference>
<dbReference type="PROSITE" id="PS50880">
    <property type="entry name" value="TOPRIM"/>
    <property type="match status" value="1"/>
</dbReference>
<dbReference type="Gene3D" id="3.90.580.10">
    <property type="entry name" value="Zinc finger, CHC2-type domain"/>
    <property type="match status" value="1"/>
</dbReference>
<dbReference type="Gene3D" id="3.40.1360.10">
    <property type="match status" value="1"/>
</dbReference>
<dbReference type="EC" id="2.7.7.101" evidence="12"/>
<reference evidence="18" key="1">
    <citation type="submission" date="2017-04" db="EMBL/GenBank/DDBJ databases">
        <title>Function of individual gut microbiota members based on whole genome sequencing of pure cultures obtained from chicken caecum.</title>
        <authorList>
            <person name="Medvecky M."/>
            <person name="Cejkova D."/>
            <person name="Polansky O."/>
            <person name="Karasova D."/>
            <person name="Kubasova T."/>
            <person name="Cizek A."/>
            <person name="Rychlik I."/>
        </authorList>
    </citation>
    <scope>NUCLEOTIDE SEQUENCE [LARGE SCALE GENOMIC DNA]</scope>
    <source>
        <strain evidence="18">An70</strain>
    </source>
</reference>
<feature type="zinc finger region" description="CHC2-type" evidence="12 14">
    <location>
        <begin position="37"/>
        <end position="61"/>
    </location>
</feature>
<dbReference type="AlphaFoldDB" id="A0A1Y3U6Z8"/>
<evidence type="ECO:0000256" key="7">
    <source>
        <dbReference type="ARBA" id="ARBA00022771"/>
    </source>
</evidence>
<keyword evidence="11 12" id="KW-0804">Transcription</keyword>
<accession>A0A1Y3U6Z8</accession>
<feature type="region of interest" description="Disordered" evidence="15">
    <location>
        <begin position="426"/>
        <end position="479"/>
    </location>
</feature>
<dbReference type="GO" id="GO:0005737">
    <property type="term" value="C:cytoplasm"/>
    <property type="evidence" value="ECO:0007669"/>
    <property type="project" value="TreeGrafter"/>
</dbReference>
<dbReference type="InterPro" id="IPR006171">
    <property type="entry name" value="TOPRIM_dom"/>
</dbReference>
<feature type="compositionally biased region" description="Low complexity" evidence="15">
    <location>
        <begin position="451"/>
        <end position="469"/>
    </location>
</feature>
<dbReference type="STRING" id="1118060.GCA_000311845_00947"/>
<keyword evidence="10 12" id="KW-0238">DNA-binding</keyword>
<dbReference type="FunFam" id="3.90.580.10:FF:000001">
    <property type="entry name" value="DNA primase"/>
    <property type="match status" value="1"/>
</dbReference>
<keyword evidence="7 12" id="KW-0863">Zinc-finger</keyword>
<name>A0A1Y3U6Z8_9ACTN</name>
<dbReference type="GO" id="GO:0000428">
    <property type="term" value="C:DNA-directed RNA polymerase complex"/>
    <property type="evidence" value="ECO:0007669"/>
    <property type="project" value="UniProtKB-KW"/>
</dbReference>
<evidence type="ECO:0000256" key="12">
    <source>
        <dbReference type="HAMAP-Rule" id="MF_00974"/>
    </source>
</evidence>
<dbReference type="Gene3D" id="1.10.860.10">
    <property type="entry name" value="DNAb Helicase, Chain A"/>
    <property type="match status" value="1"/>
</dbReference>
<dbReference type="InterPro" id="IPR030846">
    <property type="entry name" value="DnaG_bac"/>
</dbReference>
<dbReference type="GO" id="GO:0006269">
    <property type="term" value="P:DNA replication, synthesis of primer"/>
    <property type="evidence" value="ECO:0007669"/>
    <property type="project" value="UniProtKB-UniRule"/>
</dbReference>
<evidence type="ECO:0000256" key="11">
    <source>
        <dbReference type="ARBA" id="ARBA00023163"/>
    </source>
</evidence>
<dbReference type="PANTHER" id="PTHR30313">
    <property type="entry name" value="DNA PRIMASE"/>
    <property type="match status" value="1"/>
</dbReference>
<sequence>MISDEDKNRVRAATDLVDLVQETVPLKPRGQDLWGCCPFHGEKTPSFHVIPATQVWHCFGCGKGGDCFTYVMERENLSFPEAIRYLADRAGIEIHDSYDGANRGTKRTRLMDVCDETAAFYHTQLMRGHDGRAREYFASRGMGAEVCRRYRLGFAPGHEALVRHLGEAGFTAQEMIDANVAVKRGRGLADRFFDRVMFPIFDERGRCIAFGGRVMGDGQPKYLNTAETAIFHKKRNLYGFNWAKQHIVSDARAVVVEGYTDAIACYEAGIGNVVATLGTALTEQHVKTLTRFSKQIIYLFDGDAAGQKAAERAIQFIEQSSVDLRCVVLPDNMDPMEFLTARGGDALRALLDDAEPLMDFVFGKLAERSDVSTPAGRTKALDEACRLIYPLRASYLIDSYYMQIADRLRLDVDTVRSAAQEVFRAVRSEESTARRREQARESAGAASAWDRTAASSTGGARGSSGASGALPTVRDGGEDVDVPYDYVPLDAYEGVAPAGPEDANGYPASGFQGGVDASAPAAPAVVLTDLERRALAGERELLTLLTSSPDAFRSFADRITEIDWVDPRHEAIAWAVLATPEGTSPADVMNAVLAVCPEAPQLVSSGLISSTSSHSTETNIEFLIDTLELYTVQRRLREAQAQLRQGRGLSHEERRELTIKATRYAARQRELHKAVGGIADPFRTE</sequence>
<dbReference type="SMART" id="SM00400">
    <property type="entry name" value="ZnF_CHCC"/>
    <property type="match status" value="1"/>
</dbReference>
<dbReference type="GO" id="GO:0003899">
    <property type="term" value="F:DNA-directed RNA polymerase activity"/>
    <property type="evidence" value="ECO:0007669"/>
    <property type="project" value="UniProtKB-UniRule"/>
</dbReference>
<keyword evidence="1 12" id="KW-0240">DNA-directed RNA polymerase</keyword>
<evidence type="ECO:0000313" key="17">
    <source>
        <dbReference type="EMBL" id="OUN44513.1"/>
    </source>
</evidence>
<keyword evidence="18" id="KW-1185">Reference proteome</keyword>
<gene>
    <name evidence="12" type="primary">dnaG</name>
    <name evidence="17" type="ORF">B5G21_00805</name>
</gene>
<dbReference type="eggNOG" id="COG0358">
    <property type="taxonomic scope" value="Bacteria"/>
</dbReference>
<feature type="compositionally biased region" description="Basic and acidic residues" evidence="15">
    <location>
        <begin position="426"/>
        <end position="440"/>
    </location>
</feature>
<dbReference type="InterPro" id="IPR036977">
    <property type="entry name" value="DNA_primase_Znf_CHC2"/>
</dbReference>
<evidence type="ECO:0000256" key="1">
    <source>
        <dbReference type="ARBA" id="ARBA00022478"/>
    </source>
</evidence>
<comment type="cofactor">
    <cofactor evidence="12 13 14">
        <name>Zn(2+)</name>
        <dbReference type="ChEBI" id="CHEBI:29105"/>
    </cofactor>
    <text evidence="12 13 14">Binds 1 zinc ion per monomer.</text>
</comment>
<keyword evidence="8 12" id="KW-0862">Zinc</keyword>
<dbReference type="NCBIfam" id="TIGR01391">
    <property type="entry name" value="dnaG"/>
    <property type="match status" value="1"/>
</dbReference>
<dbReference type="CDD" id="cd03364">
    <property type="entry name" value="TOPRIM_DnaG_primases"/>
    <property type="match status" value="1"/>
</dbReference>
<comment type="subunit">
    <text evidence="12">Monomer. Interacts with DnaB.</text>
</comment>
<dbReference type="InterPro" id="IPR037068">
    <property type="entry name" value="DNA_primase_core_N_sf"/>
</dbReference>
<protein>
    <recommendedName>
        <fullName evidence="12 13">DNA primase</fullName>
        <ecNumber evidence="12">2.7.7.101</ecNumber>
    </recommendedName>
</protein>
<dbReference type="Pfam" id="PF08275">
    <property type="entry name" value="DNAG_N"/>
    <property type="match status" value="1"/>
</dbReference>
<comment type="similarity">
    <text evidence="12 13">Belongs to the DnaG primase family.</text>
</comment>
<keyword evidence="2 12" id="KW-0639">Primosome</keyword>
<keyword evidence="3 12" id="KW-0808">Transferase</keyword>
<dbReference type="PIRSF" id="PIRSF002811">
    <property type="entry name" value="DnaG"/>
    <property type="match status" value="1"/>
</dbReference>
<keyword evidence="4 12" id="KW-0548">Nucleotidyltransferase</keyword>
<dbReference type="EMBL" id="NFHO01000001">
    <property type="protein sequence ID" value="OUN44513.1"/>
    <property type="molecule type" value="Genomic_DNA"/>
</dbReference>